<name>A0A6N9Q1W5_9BACL</name>
<feature type="signal peptide" evidence="1">
    <location>
        <begin position="1"/>
        <end position="26"/>
    </location>
</feature>
<dbReference type="Proteomes" id="UP000448943">
    <property type="component" value="Unassembled WGS sequence"/>
</dbReference>
<organism evidence="2 3">
    <name type="scientific">Chengkuizengella marina</name>
    <dbReference type="NCBI Taxonomy" id="2507566"/>
    <lineage>
        <taxon>Bacteria</taxon>
        <taxon>Bacillati</taxon>
        <taxon>Bacillota</taxon>
        <taxon>Bacilli</taxon>
        <taxon>Bacillales</taxon>
        <taxon>Paenibacillaceae</taxon>
        <taxon>Chengkuizengella</taxon>
    </lineage>
</organism>
<dbReference type="AlphaFoldDB" id="A0A6N9Q1W5"/>
<gene>
    <name evidence="2" type="ORF">ERL59_04440</name>
</gene>
<dbReference type="EMBL" id="SIJB01000012">
    <property type="protein sequence ID" value="NBI28204.1"/>
    <property type="molecule type" value="Genomic_DNA"/>
</dbReference>
<evidence type="ECO:0000313" key="3">
    <source>
        <dbReference type="Proteomes" id="UP000448943"/>
    </source>
</evidence>
<accession>A0A6N9Q1W5</accession>
<sequence length="286" mass="32580">MFKKVAAFTLATALILGVSTPQINFAEEGIVKKDKFDKEAYNSKEEVKLAKKLQKMSEKEIKKEQKSLSKQIKGLTDSELDRFMFNFVKDNYQSDEQMTENLKLLDIEFAKKKKGKDKQVSITGMNPADIDLSIFSYKRGTEGWYSIQSNWETFGGELSIGTLDLVSIEWDPNVGNYYTVAVPDDRITTKKDGTNRLNGIYLFNVRDAFFNFDSYAVVRVTPKKFNTKFHYATKYTHTFSVTDTSSTGSSSFQFTNSGFTAGYSYSVTKQTGIDDWDIFDDNDVTF</sequence>
<proteinExistence type="predicted"/>
<evidence type="ECO:0000256" key="1">
    <source>
        <dbReference type="SAM" id="SignalP"/>
    </source>
</evidence>
<protein>
    <submittedName>
        <fullName evidence="2">Uncharacterized protein</fullName>
    </submittedName>
</protein>
<feature type="chain" id="PRO_5026912713" evidence="1">
    <location>
        <begin position="27"/>
        <end position="286"/>
    </location>
</feature>
<dbReference type="RefSeq" id="WP_160644956.1">
    <property type="nucleotide sequence ID" value="NZ_SIJB01000012.1"/>
</dbReference>
<reference evidence="2 3" key="1">
    <citation type="submission" date="2019-01" db="EMBL/GenBank/DDBJ databases">
        <title>Chengkuizengella sp. nov., isolated from deep-sea sediment of East Pacific Ocean.</title>
        <authorList>
            <person name="Yang J."/>
            <person name="Lai Q."/>
            <person name="Shao Z."/>
        </authorList>
    </citation>
    <scope>NUCLEOTIDE SEQUENCE [LARGE SCALE GENOMIC DNA]</scope>
    <source>
        <strain evidence="2 3">YPA3-1-1</strain>
    </source>
</reference>
<keyword evidence="1" id="KW-0732">Signal</keyword>
<dbReference type="OrthoDB" id="2974679at2"/>
<keyword evidence="3" id="KW-1185">Reference proteome</keyword>
<comment type="caution">
    <text evidence="2">The sequence shown here is derived from an EMBL/GenBank/DDBJ whole genome shotgun (WGS) entry which is preliminary data.</text>
</comment>
<evidence type="ECO:0000313" key="2">
    <source>
        <dbReference type="EMBL" id="NBI28204.1"/>
    </source>
</evidence>